<evidence type="ECO:0000313" key="2">
    <source>
        <dbReference type="Proteomes" id="UP000036873"/>
    </source>
</evidence>
<protein>
    <submittedName>
        <fullName evidence="1">Uncharacterized protein</fullName>
    </submittedName>
</protein>
<comment type="caution">
    <text evidence="1">The sequence shown here is derived from an EMBL/GenBank/DDBJ whole genome shotgun (WGS) entry which is preliminary data.</text>
</comment>
<reference evidence="2" key="1">
    <citation type="submission" date="2015-07" db="EMBL/GenBank/DDBJ databases">
        <title>Draft genome sequence of Acetobacterium bakii DSM 8293, a potential psychrophilic chemical producer through syngas fermentation.</title>
        <authorList>
            <person name="Song Y."/>
            <person name="Hwang S."/>
            <person name="Cho B.-K."/>
        </authorList>
    </citation>
    <scope>NUCLEOTIDE SEQUENCE [LARGE SCALE GENOMIC DNA]</scope>
    <source>
        <strain evidence="2">DSM 8239</strain>
    </source>
</reference>
<accession>A0A0L6TWG4</accession>
<evidence type="ECO:0000313" key="1">
    <source>
        <dbReference type="EMBL" id="KNZ40603.1"/>
    </source>
</evidence>
<sequence length="299" mass="34427">MSSADRKLGFYCLEFKYYGNQHTFFDNDIFLSLLEYIQNSLSDHEKMLNNQNTNKSMGLEWYEIYERDHLELIKIVLKSCKYNHSPNYISSEDGSERESDKNLKEGEKEATHLLCKRGNNELEIILEERRSGATIGNIIKYFNHHLKRYVEINSIDPKFIVAYSRVPVDDIEKAIDNLSRICSADIFTHKNLLTSGGLDIMDRSDVFMKDEIMISCGVKRGESLLKSTAKNIYHSLVSQGEETSRVRIRGKDGNNVGITIDSYFTKKIERVNVALIKERGTVDSFALFAKMEDIFGVEE</sequence>
<name>A0A0L6TWG4_9FIRM</name>
<organism evidence="1 2">
    <name type="scientific">Acetobacterium bakii</name>
    <dbReference type="NCBI Taxonomy" id="52689"/>
    <lineage>
        <taxon>Bacteria</taxon>
        <taxon>Bacillati</taxon>
        <taxon>Bacillota</taxon>
        <taxon>Clostridia</taxon>
        <taxon>Eubacteriales</taxon>
        <taxon>Eubacteriaceae</taxon>
        <taxon>Acetobacterium</taxon>
    </lineage>
</organism>
<dbReference type="EMBL" id="LGYO01000051">
    <property type="protein sequence ID" value="KNZ40603.1"/>
    <property type="molecule type" value="Genomic_DNA"/>
</dbReference>
<dbReference type="RefSeq" id="WP_050741554.1">
    <property type="nucleotide sequence ID" value="NZ_LGYO01000051.1"/>
</dbReference>
<dbReference type="AlphaFoldDB" id="A0A0L6TWG4"/>
<gene>
    <name evidence="1" type="ORF">AKG39_16795</name>
</gene>
<dbReference type="OrthoDB" id="3036010at2"/>
<proteinExistence type="predicted"/>
<dbReference type="Proteomes" id="UP000036873">
    <property type="component" value="Unassembled WGS sequence"/>
</dbReference>
<keyword evidence="2" id="KW-1185">Reference proteome</keyword>